<dbReference type="InterPro" id="IPR015915">
    <property type="entry name" value="Kelch-typ_b-propeller"/>
</dbReference>
<dbReference type="AlphaFoldDB" id="A0A5N6M3V4"/>
<proteinExistence type="predicted"/>
<dbReference type="Pfam" id="PF00646">
    <property type="entry name" value="F-box"/>
    <property type="match status" value="1"/>
</dbReference>
<sequence>MVQRLIRCLRIRVAPGTVEAVSRSFAHALTRLSIGPNPRNDRAVARCVPSAEPSRRTGRQSGATTSRVARSGAPHVPFQDSSSLARKLPPPPIDDRADICKSPLLTTLAFVQFANILDSVVMSKSSPPFSSDEEFQSENLTLIPGLPDDLAALILSCLPYSHHARLRSTCKLWNYFFSSKTLISFRRNHLHSLGLSHLLCIFPEDPTISSPCVFDPQNLAWRYLPPMPCNPHVYGLCNFTSISHDSHVYVLGGSLFDTRSFPLDRPSSSSSTFRFDFMTQKWESLSPMLSPRGSFACAAVPNMNQIIAAGGGSRHTMFAAAGSRMNSVEMYDIVANEWVSLDGLPRFRAGCVGFMVGNDSGDKEFWVMGGYGESRTVLGVFPVDEYYSDAVVMELKNGVMGKWRELGDMWEEGERRKLGRIAVIEDVNGGFPGVFMLDKNDIFRYDRALNRWKKETSIPKKLTDVSSVGFVALNGQLHVMGSVNDGDATENHKSRQHKKSASLFLQIYYPQNRIWRTLITKPPFLQPLDFKTAVMCTIRL</sequence>
<dbReference type="SUPFAM" id="SSF117281">
    <property type="entry name" value="Kelch motif"/>
    <property type="match status" value="1"/>
</dbReference>
<name>A0A5N6M3V4_9ASTR</name>
<evidence type="ECO:0000313" key="3">
    <source>
        <dbReference type="EMBL" id="KAD3068589.1"/>
    </source>
</evidence>
<dbReference type="SMART" id="SM00256">
    <property type="entry name" value="FBOX"/>
    <property type="match status" value="1"/>
</dbReference>
<dbReference type="EMBL" id="SZYD01000017">
    <property type="protein sequence ID" value="KAD3068589.1"/>
    <property type="molecule type" value="Genomic_DNA"/>
</dbReference>
<dbReference type="Pfam" id="PF01344">
    <property type="entry name" value="Kelch_1"/>
    <property type="match status" value="2"/>
</dbReference>
<dbReference type="PANTHER" id="PTHR47850">
    <property type="entry name" value="F-BOX/KELCH-REPEAT PROTEIN OR23"/>
    <property type="match status" value="1"/>
</dbReference>
<dbReference type="SMART" id="SM00612">
    <property type="entry name" value="Kelch"/>
    <property type="match status" value="2"/>
</dbReference>
<dbReference type="OrthoDB" id="45365at2759"/>
<feature type="region of interest" description="Disordered" evidence="1">
    <location>
        <begin position="40"/>
        <end position="87"/>
    </location>
</feature>
<comment type="caution">
    <text evidence="3">The sequence shown here is derived from an EMBL/GenBank/DDBJ whole genome shotgun (WGS) entry which is preliminary data.</text>
</comment>
<gene>
    <name evidence="3" type="ORF">E3N88_36469</name>
</gene>
<keyword evidence="4" id="KW-1185">Reference proteome</keyword>
<evidence type="ECO:0000313" key="4">
    <source>
        <dbReference type="Proteomes" id="UP000326396"/>
    </source>
</evidence>
<dbReference type="SUPFAM" id="SSF81383">
    <property type="entry name" value="F-box domain"/>
    <property type="match status" value="1"/>
</dbReference>
<feature type="domain" description="F-box" evidence="2">
    <location>
        <begin position="146"/>
        <end position="186"/>
    </location>
</feature>
<dbReference type="Proteomes" id="UP000326396">
    <property type="component" value="Linkage Group LG7"/>
</dbReference>
<dbReference type="InterPro" id="IPR001810">
    <property type="entry name" value="F-box_dom"/>
</dbReference>
<dbReference type="InterPro" id="IPR036047">
    <property type="entry name" value="F-box-like_dom_sf"/>
</dbReference>
<dbReference type="InterPro" id="IPR006652">
    <property type="entry name" value="Kelch_1"/>
</dbReference>
<feature type="compositionally biased region" description="Polar residues" evidence="1">
    <location>
        <begin position="59"/>
        <end position="68"/>
    </location>
</feature>
<evidence type="ECO:0000259" key="2">
    <source>
        <dbReference type="SMART" id="SM00256"/>
    </source>
</evidence>
<evidence type="ECO:0000256" key="1">
    <source>
        <dbReference type="SAM" id="MobiDB-lite"/>
    </source>
</evidence>
<organism evidence="3 4">
    <name type="scientific">Mikania micrantha</name>
    <name type="common">bitter vine</name>
    <dbReference type="NCBI Taxonomy" id="192012"/>
    <lineage>
        <taxon>Eukaryota</taxon>
        <taxon>Viridiplantae</taxon>
        <taxon>Streptophyta</taxon>
        <taxon>Embryophyta</taxon>
        <taxon>Tracheophyta</taxon>
        <taxon>Spermatophyta</taxon>
        <taxon>Magnoliopsida</taxon>
        <taxon>eudicotyledons</taxon>
        <taxon>Gunneridae</taxon>
        <taxon>Pentapetalae</taxon>
        <taxon>asterids</taxon>
        <taxon>campanulids</taxon>
        <taxon>Asterales</taxon>
        <taxon>Asteraceae</taxon>
        <taxon>Asteroideae</taxon>
        <taxon>Heliantheae alliance</taxon>
        <taxon>Eupatorieae</taxon>
        <taxon>Mikania</taxon>
    </lineage>
</organism>
<protein>
    <recommendedName>
        <fullName evidence="2">F-box domain-containing protein</fullName>
    </recommendedName>
</protein>
<dbReference type="Gene3D" id="2.120.10.80">
    <property type="entry name" value="Kelch-type beta propeller"/>
    <property type="match status" value="1"/>
</dbReference>
<accession>A0A5N6M3V4</accession>
<reference evidence="3 4" key="1">
    <citation type="submission" date="2019-05" db="EMBL/GenBank/DDBJ databases">
        <title>Mikania micrantha, genome provides insights into the molecular mechanism of rapid growth.</title>
        <authorList>
            <person name="Liu B."/>
        </authorList>
    </citation>
    <scope>NUCLEOTIDE SEQUENCE [LARGE SCALE GENOMIC DNA]</scope>
    <source>
        <strain evidence="3">NLD-2019</strain>
        <tissue evidence="3">Leaf</tissue>
    </source>
</reference>
<dbReference type="PANTHER" id="PTHR47850:SF2">
    <property type="entry name" value="F-BOX DOMAIN, KELCH-TYPE BETA PROPELLER, F-BOX-LIKE DOMAIN SUPERFAMILY"/>
    <property type="match status" value="1"/>
</dbReference>